<dbReference type="SUPFAM" id="SSF49785">
    <property type="entry name" value="Galactose-binding domain-like"/>
    <property type="match status" value="1"/>
</dbReference>
<dbReference type="EMBL" id="CP032094">
    <property type="protein sequence ID" value="AXY02522.1"/>
    <property type="molecule type" value="Genomic_DNA"/>
</dbReference>
<gene>
    <name evidence="1" type="ORF">D1115_15790</name>
</gene>
<dbReference type="Proteomes" id="UP000262832">
    <property type="component" value="Chromosome II"/>
</dbReference>
<accession>A0ABN5PH06</accession>
<sequence length="736" mass="80257">MKQPYLPLKFVNAFINGVIYHESFKYLTPALATLALVGCGDEPLTNNDSGGGTNPPPTPPPAGESLYIVHSNETVNATFDDWSNWGSGSQAETVSHGTYREIINITGGEGWGDIASSLAWGYLDQSTFDSSAYTHANFKVKSSSATTVEVSITSTTYGDDKQTYQLSTVGKPLADGWVQMQVPITTNSATTYFGLTFAGANAVSLADVYLSEEAGTTPPPLPDQDSFVLYDATSGFTNTDIAFSDDTIQEWSTGTVFNADDNFENKKAFSIQKGSKTPEEGNWGAVLVLQGGYERDLSEFNYIDVKVATKGGFDRYALSIASDGITKELQLPVDDQINDKWQTIRLPLSNFGLEMSKVNTVAIMGVGGQVGVSTFYVTDFQFVKTQAPEKDVDIAKDFVIIDATRDPSFGEANYGEWSTGSVFESNDSYLGKATWSITRGAKTPEEGNWGTVLALTHPDGDANTLADLSNHTNLSLQVAAVGKFDRYEVFLSANVNGKKAEFKIPFSLEDPEQWSTIDIDLTAFGLNLSHINQIAVVGVFSPDTTGQVLYLTDFHAYDSQTHPSRDHNDYGDRFLMISSTGEASDLLYDDSNFINVGNASFNDWSTGSGFDLEASYLGNQAWEITKGNGWGAVVAFTGDHYGAIMPFDFDMKLYKNFSFKLASIDTLNEFKIAFNTAKGASYEFVLTPQPNSDWTTYSFDMSAMPIDVQDIMQVAIFGANGVAGDKFYVTDMKFEK</sequence>
<reference evidence="1 2" key="1">
    <citation type="submission" date="2018-08" db="EMBL/GenBank/DDBJ databases">
        <title>Genomic taxonomy of the Vibrionaceae family.</title>
        <authorList>
            <person name="Gomez-Gil B."/>
            <person name="Tanaka M."/>
            <person name="Sawabe T."/>
            <person name="Enciso-Ibarra K."/>
        </authorList>
    </citation>
    <scope>NUCLEOTIDE SEQUENCE [LARGE SCALE GENOMIC DNA]</scope>
    <source>
        <strain evidence="1 2">CAIM 1831</strain>
    </source>
</reference>
<evidence type="ECO:0000313" key="2">
    <source>
        <dbReference type="Proteomes" id="UP000262832"/>
    </source>
</evidence>
<dbReference type="InterPro" id="IPR008979">
    <property type="entry name" value="Galactose-bd-like_sf"/>
</dbReference>
<dbReference type="Gene3D" id="2.60.120.430">
    <property type="entry name" value="Galactose-binding lectin"/>
    <property type="match status" value="1"/>
</dbReference>
<name>A0ABN5PH06_9VIBR</name>
<dbReference type="RefSeq" id="WP_128812436.1">
    <property type="nucleotide sequence ID" value="NZ_CP032094.1"/>
</dbReference>
<evidence type="ECO:0000313" key="1">
    <source>
        <dbReference type="EMBL" id="AXY02522.1"/>
    </source>
</evidence>
<organism evidence="1 2">
    <name type="scientific">Vibrio alfacsensis</name>
    <dbReference type="NCBI Taxonomy" id="1074311"/>
    <lineage>
        <taxon>Bacteria</taxon>
        <taxon>Pseudomonadati</taxon>
        <taxon>Pseudomonadota</taxon>
        <taxon>Gammaproteobacteria</taxon>
        <taxon>Vibrionales</taxon>
        <taxon>Vibrionaceae</taxon>
        <taxon>Vibrio</taxon>
    </lineage>
</organism>
<keyword evidence="2" id="KW-1185">Reference proteome</keyword>
<proteinExistence type="predicted"/>
<protein>
    <recommendedName>
        <fullName evidence="3">CBM11 domain-containing protein</fullName>
    </recommendedName>
</protein>
<evidence type="ECO:0008006" key="3">
    <source>
        <dbReference type="Google" id="ProtNLM"/>
    </source>
</evidence>